<evidence type="ECO:0000313" key="1">
    <source>
        <dbReference type="EMBL" id="AEY59768.1"/>
    </source>
</evidence>
<gene>
    <name evidence="1" type="ORF">ACCB04601</name>
</gene>
<sequence length="148" mass="17614">MPVQPYSGYRERLHPITTIPTSTMTSTLQYITPKFQTTEEVIYRPYNIPNWKTTFKSSTIRNENKNKNYTKPVHMNTQKHHIFHKKLLHQSNLQHMYHHYVKRSKIIAKIQPSDLGRVSRNLLLPESNIPFIHPIKMRTNIIQNNQII</sequence>
<name>V9IF74_APICE</name>
<proteinExistence type="evidence at transcript level"/>
<protein>
    <submittedName>
        <fullName evidence="1">Uncharacterized protein</fullName>
    </submittedName>
</protein>
<accession>V9IF74</accession>
<organism evidence="1">
    <name type="scientific">Apis cerana</name>
    <name type="common">Indian honeybee</name>
    <dbReference type="NCBI Taxonomy" id="7461"/>
    <lineage>
        <taxon>Eukaryota</taxon>
        <taxon>Metazoa</taxon>
        <taxon>Ecdysozoa</taxon>
        <taxon>Arthropoda</taxon>
        <taxon>Hexapoda</taxon>
        <taxon>Insecta</taxon>
        <taxon>Pterygota</taxon>
        <taxon>Neoptera</taxon>
        <taxon>Endopterygota</taxon>
        <taxon>Hymenoptera</taxon>
        <taxon>Apocrita</taxon>
        <taxon>Aculeata</taxon>
        <taxon>Apoidea</taxon>
        <taxon>Anthophila</taxon>
        <taxon>Apidae</taxon>
        <taxon>Apis</taxon>
    </lineage>
</organism>
<dbReference type="EMBL" id="JR043394">
    <property type="protein sequence ID" value="AEY59768.1"/>
    <property type="molecule type" value="mRNA"/>
</dbReference>
<dbReference type="AlphaFoldDB" id="V9IF74"/>
<reference evidence="1" key="1">
    <citation type="submission" date="2011-11" db="EMBL/GenBank/DDBJ databases">
        <title>Decoding the brain transcriptome of the Eastern honeybee (Apis cerana) based on pyrosequencing.</title>
        <authorList>
            <person name="Sun L."/>
            <person name="Zheng H."/>
            <person name="Wang Y."/>
            <person name="Xie X."/>
            <person name="Zhu Y."/>
            <person name="Gu W."/>
            <person name="Wang S."/>
        </authorList>
    </citation>
    <scope>NUCLEOTIDE SEQUENCE</scope>
    <source>
        <tissue evidence="1">Brain</tissue>
    </source>
</reference>